<dbReference type="AlphaFoldDB" id="B9XBS6"/>
<dbReference type="EMBL" id="ABOX02000003">
    <property type="protein sequence ID" value="EEF62961.1"/>
    <property type="molecule type" value="Genomic_DNA"/>
</dbReference>
<name>B9XBS6_PEDPL</name>
<sequence length="180" mass="20088">MAVQLYATDNGDILPWPNWKSGDHSGRPGWLYALDNSGTGPAQFKIERGLLWPTLASQKIYLCPMDDTNSALFREREQQLSSYAMNGAVVGYDRTNFPTAKLGSMRPDDVAFWETETQPEYFNDGANFPAEGVSERHLNGAINATFGGSVGYVRLGAWYLQVYDTNKNSLWCYPDSPDGR</sequence>
<evidence type="ECO:0000313" key="2">
    <source>
        <dbReference type="Proteomes" id="UP000003688"/>
    </source>
</evidence>
<reference evidence="1 2" key="1">
    <citation type="journal article" date="2011" name="J. Bacteriol.">
        <title>Genome sequence of 'Pedosphaera parvula' Ellin514, an aerobic Verrucomicrobial isolate from pasture soil.</title>
        <authorList>
            <person name="Kant R."/>
            <person name="van Passel M.W."/>
            <person name="Sangwan P."/>
            <person name="Palva A."/>
            <person name="Lucas S."/>
            <person name="Copeland A."/>
            <person name="Lapidus A."/>
            <person name="Glavina Del Rio T."/>
            <person name="Dalin E."/>
            <person name="Tice H."/>
            <person name="Bruce D."/>
            <person name="Goodwin L."/>
            <person name="Pitluck S."/>
            <person name="Chertkov O."/>
            <person name="Larimer F.W."/>
            <person name="Land M.L."/>
            <person name="Hauser L."/>
            <person name="Brettin T.S."/>
            <person name="Detter J.C."/>
            <person name="Han S."/>
            <person name="de Vos W.M."/>
            <person name="Janssen P.H."/>
            <person name="Smidt H."/>
        </authorList>
    </citation>
    <scope>NUCLEOTIDE SEQUENCE [LARGE SCALE GENOMIC DNA]</scope>
    <source>
        <strain evidence="1 2">Ellin514</strain>
    </source>
</reference>
<evidence type="ECO:0000313" key="1">
    <source>
        <dbReference type="EMBL" id="EEF62961.1"/>
    </source>
</evidence>
<comment type="caution">
    <text evidence="1">The sequence shown here is derived from an EMBL/GenBank/DDBJ whole genome shotgun (WGS) entry which is preliminary data.</text>
</comment>
<gene>
    <name evidence="1" type="ORF">Cflav_PD5596</name>
</gene>
<dbReference type="OrthoDB" id="223117at2"/>
<organism evidence="1 2">
    <name type="scientific">Pedosphaera parvula (strain Ellin514)</name>
    <dbReference type="NCBI Taxonomy" id="320771"/>
    <lineage>
        <taxon>Bacteria</taxon>
        <taxon>Pseudomonadati</taxon>
        <taxon>Verrucomicrobiota</taxon>
        <taxon>Pedosphaerae</taxon>
        <taxon>Pedosphaerales</taxon>
        <taxon>Pedosphaeraceae</taxon>
        <taxon>Pedosphaera</taxon>
    </lineage>
</organism>
<protein>
    <submittedName>
        <fullName evidence="1">Uncharacterized protein</fullName>
    </submittedName>
</protein>
<proteinExistence type="predicted"/>
<dbReference type="RefSeq" id="WP_007413274.1">
    <property type="nucleotide sequence ID" value="NZ_ABOX02000003.1"/>
</dbReference>
<dbReference type="Proteomes" id="UP000003688">
    <property type="component" value="Unassembled WGS sequence"/>
</dbReference>
<accession>B9XBS6</accession>
<keyword evidence="2" id="KW-1185">Reference proteome</keyword>
<dbReference type="STRING" id="320771.Cflav_PD5596"/>